<reference evidence="1" key="2">
    <citation type="journal article" date="2015" name="Fish Shellfish Immunol.">
        <title>Early steps in the European eel (Anguilla anguilla)-Vibrio vulnificus interaction in the gills: Role of the RtxA13 toxin.</title>
        <authorList>
            <person name="Callol A."/>
            <person name="Pajuelo D."/>
            <person name="Ebbesson L."/>
            <person name="Teles M."/>
            <person name="MacKenzie S."/>
            <person name="Amaro C."/>
        </authorList>
    </citation>
    <scope>NUCLEOTIDE SEQUENCE</scope>
</reference>
<name>A0A0E9PRI9_ANGAN</name>
<sequence length="36" mass="4371">MVPRVHILIVWHRHTQIGITKFPIFLFPLNCVWTEQ</sequence>
<proteinExistence type="predicted"/>
<reference evidence="1" key="1">
    <citation type="submission" date="2014-11" db="EMBL/GenBank/DDBJ databases">
        <authorList>
            <person name="Amaro Gonzalez C."/>
        </authorList>
    </citation>
    <scope>NUCLEOTIDE SEQUENCE</scope>
</reference>
<dbReference type="EMBL" id="GBXM01102109">
    <property type="protein sequence ID" value="JAH06468.1"/>
    <property type="molecule type" value="Transcribed_RNA"/>
</dbReference>
<evidence type="ECO:0000313" key="1">
    <source>
        <dbReference type="EMBL" id="JAH06468.1"/>
    </source>
</evidence>
<organism evidence="1">
    <name type="scientific">Anguilla anguilla</name>
    <name type="common">European freshwater eel</name>
    <name type="synonym">Muraena anguilla</name>
    <dbReference type="NCBI Taxonomy" id="7936"/>
    <lineage>
        <taxon>Eukaryota</taxon>
        <taxon>Metazoa</taxon>
        <taxon>Chordata</taxon>
        <taxon>Craniata</taxon>
        <taxon>Vertebrata</taxon>
        <taxon>Euteleostomi</taxon>
        <taxon>Actinopterygii</taxon>
        <taxon>Neopterygii</taxon>
        <taxon>Teleostei</taxon>
        <taxon>Anguilliformes</taxon>
        <taxon>Anguillidae</taxon>
        <taxon>Anguilla</taxon>
    </lineage>
</organism>
<protein>
    <submittedName>
        <fullName evidence="1">Uncharacterized protein</fullName>
    </submittedName>
</protein>
<dbReference type="AlphaFoldDB" id="A0A0E9PRI9"/>
<accession>A0A0E9PRI9</accession>